<proteinExistence type="predicted"/>
<sequence length="316" mass="35894">MPYWKRIWIIQEIVLAKKAHLQYGALSVSLAVFEDFLIAMRPLQPFSRLIEGRQSTFFKLVEDRYGLVVLLRRRRQKDGLTLRDVISSCGDAEASEPRDKINGVLGLVSRGAGLYLKPEYQRCGCSVYLKATRTMVRDHDPNNLAIILPRTWSSLICRLFAGLFPDLSLSSRGFLPPARDDYSSRQRSTDHAGFEAPKFCFGQEWNPCDGRSCGTFRACVETPEILQEYEDMKRHAITDHTEGKLIKFDGDNVEILKRFDNGENASHGHDLPYKTASTRKKLAKIVTWTHLIRTSVLRLGKESGSLVGMRASDLLR</sequence>
<dbReference type="AlphaFoldDB" id="A0A6A6QX97"/>
<dbReference type="EMBL" id="MU004187">
    <property type="protein sequence ID" value="KAF2496772.1"/>
    <property type="molecule type" value="Genomic_DNA"/>
</dbReference>
<gene>
    <name evidence="1" type="ORF">BU16DRAFT_341503</name>
</gene>
<dbReference type="PANTHER" id="PTHR24148">
    <property type="entry name" value="ANKYRIN REPEAT DOMAIN-CONTAINING PROTEIN 39 HOMOLOG-RELATED"/>
    <property type="match status" value="1"/>
</dbReference>
<dbReference type="PANTHER" id="PTHR24148:SF73">
    <property type="entry name" value="HET DOMAIN PROTEIN (AFU_ORTHOLOGUE AFUA_8G01020)"/>
    <property type="match status" value="1"/>
</dbReference>
<evidence type="ECO:0008006" key="3">
    <source>
        <dbReference type="Google" id="ProtNLM"/>
    </source>
</evidence>
<evidence type="ECO:0000313" key="2">
    <source>
        <dbReference type="Proteomes" id="UP000799750"/>
    </source>
</evidence>
<evidence type="ECO:0000313" key="1">
    <source>
        <dbReference type="EMBL" id="KAF2496772.1"/>
    </source>
</evidence>
<reference evidence="1" key="1">
    <citation type="journal article" date="2020" name="Stud. Mycol.">
        <title>101 Dothideomycetes genomes: a test case for predicting lifestyles and emergence of pathogens.</title>
        <authorList>
            <person name="Haridas S."/>
            <person name="Albert R."/>
            <person name="Binder M."/>
            <person name="Bloem J."/>
            <person name="Labutti K."/>
            <person name="Salamov A."/>
            <person name="Andreopoulos B."/>
            <person name="Baker S."/>
            <person name="Barry K."/>
            <person name="Bills G."/>
            <person name="Bluhm B."/>
            <person name="Cannon C."/>
            <person name="Castanera R."/>
            <person name="Culley D."/>
            <person name="Daum C."/>
            <person name="Ezra D."/>
            <person name="Gonzalez J."/>
            <person name="Henrissat B."/>
            <person name="Kuo A."/>
            <person name="Liang C."/>
            <person name="Lipzen A."/>
            <person name="Lutzoni F."/>
            <person name="Magnuson J."/>
            <person name="Mondo S."/>
            <person name="Nolan M."/>
            <person name="Ohm R."/>
            <person name="Pangilinan J."/>
            <person name="Park H.-J."/>
            <person name="Ramirez L."/>
            <person name="Alfaro M."/>
            <person name="Sun H."/>
            <person name="Tritt A."/>
            <person name="Yoshinaga Y."/>
            <person name="Zwiers L.-H."/>
            <person name="Turgeon B."/>
            <person name="Goodwin S."/>
            <person name="Spatafora J."/>
            <person name="Crous P."/>
            <person name="Grigoriev I."/>
        </authorList>
    </citation>
    <scope>NUCLEOTIDE SEQUENCE</scope>
    <source>
        <strain evidence="1">CBS 269.34</strain>
    </source>
</reference>
<dbReference type="InterPro" id="IPR052895">
    <property type="entry name" value="HetReg/Transcr_Mod"/>
</dbReference>
<keyword evidence="2" id="KW-1185">Reference proteome</keyword>
<protein>
    <recommendedName>
        <fullName evidence="3">Heterokaryon incompatibility domain-containing protein</fullName>
    </recommendedName>
</protein>
<accession>A0A6A6QX97</accession>
<dbReference type="OrthoDB" id="194358at2759"/>
<organism evidence="1 2">
    <name type="scientific">Lophium mytilinum</name>
    <dbReference type="NCBI Taxonomy" id="390894"/>
    <lineage>
        <taxon>Eukaryota</taxon>
        <taxon>Fungi</taxon>
        <taxon>Dikarya</taxon>
        <taxon>Ascomycota</taxon>
        <taxon>Pezizomycotina</taxon>
        <taxon>Dothideomycetes</taxon>
        <taxon>Pleosporomycetidae</taxon>
        <taxon>Mytilinidiales</taxon>
        <taxon>Mytilinidiaceae</taxon>
        <taxon>Lophium</taxon>
    </lineage>
</organism>
<dbReference type="Proteomes" id="UP000799750">
    <property type="component" value="Unassembled WGS sequence"/>
</dbReference>
<name>A0A6A6QX97_9PEZI</name>